<dbReference type="Proteomes" id="UP001190700">
    <property type="component" value="Unassembled WGS sequence"/>
</dbReference>
<gene>
    <name evidence="1" type="ORF">CYMTET_12208</name>
</gene>
<reference evidence="1 2" key="1">
    <citation type="journal article" date="2015" name="Genome Biol. Evol.">
        <title>Comparative Genomics of a Bacterivorous Green Alga Reveals Evolutionary Causalities and Consequences of Phago-Mixotrophic Mode of Nutrition.</title>
        <authorList>
            <person name="Burns J.A."/>
            <person name="Paasch A."/>
            <person name="Narechania A."/>
            <person name="Kim E."/>
        </authorList>
    </citation>
    <scope>NUCLEOTIDE SEQUENCE [LARGE SCALE GENOMIC DNA]</scope>
    <source>
        <strain evidence="1 2">PLY_AMNH</strain>
    </source>
</reference>
<comment type="caution">
    <text evidence="1">The sequence shown here is derived from an EMBL/GenBank/DDBJ whole genome shotgun (WGS) entry which is preliminary data.</text>
</comment>
<dbReference type="AlphaFoldDB" id="A0AAE0GL08"/>
<sequence>MDPSFIRVLKIGTFGPRFLKYEASGEDSSRQETYSEATESLYTLSVETSSRLFKVWRFQSSRGFAGFADFGSESS</sequence>
<protein>
    <submittedName>
        <fullName evidence="1">Uncharacterized protein</fullName>
    </submittedName>
</protein>
<dbReference type="EMBL" id="LGRX02004607">
    <property type="protein sequence ID" value="KAK3279927.1"/>
    <property type="molecule type" value="Genomic_DNA"/>
</dbReference>
<evidence type="ECO:0000313" key="1">
    <source>
        <dbReference type="EMBL" id="KAK3279927.1"/>
    </source>
</evidence>
<accession>A0AAE0GL08</accession>
<evidence type="ECO:0000313" key="2">
    <source>
        <dbReference type="Proteomes" id="UP001190700"/>
    </source>
</evidence>
<keyword evidence="2" id="KW-1185">Reference proteome</keyword>
<organism evidence="1 2">
    <name type="scientific">Cymbomonas tetramitiformis</name>
    <dbReference type="NCBI Taxonomy" id="36881"/>
    <lineage>
        <taxon>Eukaryota</taxon>
        <taxon>Viridiplantae</taxon>
        <taxon>Chlorophyta</taxon>
        <taxon>Pyramimonadophyceae</taxon>
        <taxon>Pyramimonadales</taxon>
        <taxon>Pyramimonadaceae</taxon>
        <taxon>Cymbomonas</taxon>
    </lineage>
</organism>
<name>A0AAE0GL08_9CHLO</name>
<proteinExistence type="predicted"/>